<dbReference type="Proteomes" id="UP000199441">
    <property type="component" value="Unassembled WGS sequence"/>
</dbReference>
<proteinExistence type="predicted"/>
<keyword evidence="2" id="KW-1185">Reference proteome</keyword>
<evidence type="ECO:0000313" key="1">
    <source>
        <dbReference type="EMBL" id="SDW76764.1"/>
    </source>
</evidence>
<dbReference type="RefSeq" id="WP_170833425.1">
    <property type="nucleotide sequence ID" value="NZ_FNOI01000002.1"/>
</dbReference>
<accession>A0A1H2W912</accession>
<evidence type="ECO:0000313" key="2">
    <source>
        <dbReference type="Proteomes" id="UP000199441"/>
    </source>
</evidence>
<sequence length="58" mass="6520">MNTICVFEDCTDHIIFVPTTNINYICGTTDEYSQITLKSGVKLDVSQDVYSVLLRMNG</sequence>
<organism evidence="1 2">
    <name type="scientific">Litoreibacter albidus</name>
    <dbReference type="NCBI Taxonomy" id="670155"/>
    <lineage>
        <taxon>Bacteria</taxon>
        <taxon>Pseudomonadati</taxon>
        <taxon>Pseudomonadota</taxon>
        <taxon>Alphaproteobacteria</taxon>
        <taxon>Rhodobacterales</taxon>
        <taxon>Roseobacteraceae</taxon>
        <taxon>Litoreibacter</taxon>
    </lineage>
</organism>
<dbReference type="EMBL" id="FNOI01000002">
    <property type="protein sequence ID" value="SDW76764.1"/>
    <property type="molecule type" value="Genomic_DNA"/>
</dbReference>
<name>A0A1H2W912_9RHOB</name>
<dbReference type="AlphaFoldDB" id="A0A1H2W912"/>
<protein>
    <submittedName>
        <fullName evidence="1">Uncharacterized protein</fullName>
    </submittedName>
</protein>
<reference evidence="2" key="1">
    <citation type="submission" date="2016-10" db="EMBL/GenBank/DDBJ databases">
        <authorList>
            <person name="Varghese N."/>
            <person name="Submissions S."/>
        </authorList>
    </citation>
    <scope>NUCLEOTIDE SEQUENCE [LARGE SCALE GENOMIC DNA]</scope>
    <source>
        <strain evidence="2">DSM 26922</strain>
    </source>
</reference>
<gene>
    <name evidence="1" type="ORF">SAMN04488001_1752</name>
</gene>